<feature type="domain" description="Peptidase M16C associated" evidence="1">
    <location>
        <begin position="461"/>
        <end position="711"/>
    </location>
</feature>
<dbReference type="PANTHER" id="PTHR43016:SF13">
    <property type="entry name" value="PRESEQUENCE PROTEASE, MITOCHONDRIAL"/>
    <property type="match status" value="1"/>
</dbReference>
<dbReference type="InterPro" id="IPR013578">
    <property type="entry name" value="Peptidase_M16C_assoc"/>
</dbReference>
<comment type="caution">
    <text evidence="2">The sequence shown here is derived from an EMBL/GenBank/DDBJ whole genome shotgun (WGS) entry which is preliminary data.</text>
</comment>
<proteinExistence type="predicted"/>
<sequence>MEVNNIYKGFRLYEIRDIKEINSKAYIFEHEKTGARLLKIQNEDDNKVFSISFRTPPSDSTGVPHIIEHSVLCGSRKFPVKEPFVELIKGSLQTFLNAMTYPDKTMYPVASKNEKDFFNLMDVYLDAVFYPNIYQSPEILMQEGWHYELLNKEDELVYRGVVYNEMKGAFSSPEAILFRRISETLYPDTTYGVESGGDPDHIPELTYEEFIDFHKKFYHPSNSYIYLYGNGDVEKELEFIDNYLKEFERTEVYSEIEVQPPFEEIKEIEMEYPIAKDDDEREKTFLSLNFAMGDARNVEESTALEILEHILLGTFASPLKKALIDAGLGKDVFGSYEGSILQPMFSIIVKGSEIDKKEKFKEVVFSTLKNLVRDGIDKKLIEASINKKEFEMREAEHDSAPKGLLFGIKLMNSWLYDGHPTAYLEYDVPLQNIKKALTERYFEDLIEKYLLNNKHASVLILKPKKGLLDEKERTLKEKLQEIKKSMTDEEIQKIIDNTKNLLKRQETPDSKEALETIPLLSIKDIDRKAEKLPMSEKNVDGVKYLYHPVFTNKIAYTNFYFDLDKIDVNLLPYVSLLANLLGKVDTENYTYEELAKEIDINIGGIKIYPQMVERIDNIDEFKPILVVESKSLMDKLPKMLELVGEIINKSKFDNSKKIREIIQQTKSRLEMAIIEKGHTVALKRLSSYISKAGKINEIMTGIEFYKVIANIEKNYENMQDELIHNLNKVKDAIFNINNLLLSLTCEEKDENLYTENIHFVLSDLKKDNLVKANYDLTVSKDNEGLLTQANVQYVAKGYNYRKLGYNYNGAMQVLRTIISLDYLWNKVRVQGGAYGCFMNIERNGTINFASYRDPNIKETLRAYDDVPKYIETIEVDEREMTKYIIGTMSKYDYPLNPFMKGRVSDEQYMRGITYDDIQREREEVLDSTLDTIKEAKEMLSEMLKQEYICVLGNENKIRENENIFNKLVKVFE</sequence>
<dbReference type="PATRIC" id="fig|908809.3.peg.955"/>
<dbReference type="GO" id="GO:0016485">
    <property type="term" value="P:protein processing"/>
    <property type="evidence" value="ECO:0007669"/>
    <property type="project" value="TreeGrafter"/>
</dbReference>
<dbReference type="SUPFAM" id="SSF63411">
    <property type="entry name" value="LuxS/MPP-like metallohydrolase"/>
    <property type="match status" value="4"/>
</dbReference>
<dbReference type="Gene3D" id="3.30.830.10">
    <property type="entry name" value="Metalloenzyme, LuxS/M16 peptidase-like"/>
    <property type="match status" value="4"/>
</dbReference>
<dbReference type="Pfam" id="PF05193">
    <property type="entry name" value="Peptidase_M16_C"/>
    <property type="match status" value="1"/>
</dbReference>
<name>A0A0R3JUB8_CALMK</name>
<protein>
    <submittedName>
        <fullName evidence="2">Peptidase M16C associated</fullName>
    </submittedName>
</protein>
<dbReference type="InterPro" id="IPR007863">
    <property type="entry name" value="Peptidase_M16_C"/>
</dbReference>
<evidence type="ECO:0000313" key="3">
    <source>
        <dbReference type="Proteomes" id="UP000052015"/>
    </source>
</evidence>
<gene>
    <name evidence="2" type="ORF">ABG79_00943</name>
</gene>
<dbReference type="AlphaFoldDB" id="A0A0R3JUB8"/>
<dbReference type="Pfam" id="PF08367">
    <property type="entry name" value="M16C_assoc"/>
    <property type="match status" value="1"/>
</dbReference>
<dbReference type="Proteomes" id="UP000052015">
    <property type="component" value="Unassembled WGS sequence"/>
</dbReference>
<dbReference type="PANTHER" id="PTHR43016">
    <property type="entry name" value="PRESEQUENCE PROTEASE"/>
    <property type="match status" value="1"/>
</dbReference>
<dbReference type="OrthoDB" id="9762027at2"/>
<dbReference type="GO" id="GO:0004222">
    <property type="term" value="F:metalloendopeptidase activity"/>
    <property type="evidence" value="ECO:0007669"/>
    <property type="project" value="TreeGrafter"/>
</dbReference>
<dbReference type="InterPro" id="IPR055130">
    <property type="entry name" value="PreP_C"/>
</dbReference>
<reference evidence="2 3" key="1">
    <citation type="submission" date="2015-09" db="EMBL/GenBank/DDBJ databases">
        <title>Draft genome sequence of a Caloramator mitchellensis, a moderate thermophile from the Great Artesian Basin of Australia.</title>
        <authorList>
            <person name="Patel B.K."/>
        </authorList>
    </citation>
    <scope>NUCLEOTIDE SEQUENCE [LARGE SCALE GENOMIC DNA]</scope>
    <source>
        <strain evidence="2 3">VF08</strain>
    </source>
</reference>
<accession>A0A0R3JUB8</accession>
<dbReference type="SMART" id="SM01264">
    <property type="entry name" value="M16C_associated"/>
    <property type="match status" value="1"/>
</dbReference>
<dbReference type="GO" id="GO:0046872">
    <property type="term" value="F:metal ion binding"/>
    <property type="evidence" value="ECO:0007669"/>
    <property type="project" value="InterPro"/>
</dbReference>
<dbReference type="FunFam" id="3.30.830.10:FF:000034">
    <property type="entry name" value="presequence protease 1, chloroplastic/mitochondrial"/>
    <property type="match status" value="1"/>
</dbReference>
<dbReference type="Pfam" id="PF22516">
    <property type="entry name" value="PreP_C"/>
    <property type="match status" value="1"/>
</dbReference>
<keyword evidence="3" id="KW-1185">Reference proteome</keyword>
<dbReference type="RefSeq" id="WP_057977643.1">
    <property type="nucleotide sequence ID" value="NZ_LKHP01000004.1"/>
</dbReference>
<dbReference type="EMBL" id="LKHP01000004">
    <property type="protein sequence ID" value="KRQ87145.1"/>
    <property type="molecule type" value="Genomic_DNA"/>
</dbReference>
<evidence type="ECO:0000259" key="1">
    <source>
        <dbReference type="SMART" id="SM01264"/>
    </source>
</evidence>
<dbReference type="STRING" id="908809.ABG79_00943"/>
<dbReference type="InterPro" id="IPR011249">
    <property type="entry name" value="Metalloenz_LuxS/M16"/>
</dbReference>
<organism evidence="2 3">
    <name type="scientific">Caloramator mitchellensis</name>
    <dbReference type="NCBI Taxonomy" id="908809"/>
    <lineage>
        <taxon>Bacteria</taxon>
        <taxon>Bacillati</taxon>
        <taxon>Bacillota</taxon>
        <taxon>Clostridia</taxon>
        <taxon>Eubacteriales</taxon>
        <taxon>Clostridiaceae</taxon>
        <taxon>Caloramator</taxon>
    </lineage>
</organism>
<evidence type="ECO:0000313" key="2">
    <source>
        <dbReference type="EMBL" id="KRQ87145.1"/>
    </source>
</evidence>